<dbReference type="GO" id="GO:0005524">
    <property type="term" value="F:ATP binding"/>
    <property type="evidence" value="ECO:0007669"/>
    <property type="project" value="UniProtKB-KW"/>
</dbReference>
<keyword evidence="5" id="KW-0547">Nucleotide-binding</keyword>
<comment type="subcellular location">
    <subcellularLocation>
        <location evidence="1">Cell membrane</location>
        <topology evidence="1">Multi-pass membrane protein</topology>
    </subcellularLocation>
</comment>
<dbReference type="FunFam" id="3.40.50.300:FF:000854">
    <property type="entry name" value="Multidrug ABC transporter ATP-binding protein"/>
    <property type="match status" value="1"/>
</dbReference>
<evidence type="ECO:0000256" key="2">
    <source>
        <dbReference type="ARBA" id="ARBA00022448"/>
    </source>
</evidence>
<evidence type="ECO:0000256" key="4">
    <source>
        <dbReference type="ARBA" id="ARBA00022692"/>
    </source>
</evidence>
<dbReference type="CDD" id="cd18585">
    <property type="entry name" value="ABC_6TM_CydC"/>
    <property type="match status" value="1"/>
</dbReference>
<proteinExistence type="predicted"/>
<dbReference type="GO" id="GO:0034775">
    <property type="term" value="P:glutathione transmembrane transport"/>
    <property type="evidence" value="ECO:0007669"/>
    <property type="project" value="InterPro"/>
</dbReference>
<dbReference type="InterPro" id="IPR003439">
    <property type="entry name" value="ABC_transporter-like_ATP-bd"/>
</dbReference>
<evidence type="ECO:0000313" key="13">
    <source>
        <dbReference type="Proteomes" id="UP000234237"/>
    </source>
</evidence>
<evidence type="ECO:0000256" key="6">
    <source>
        <dbReference type="ARBA" id="ARBA00022840"/>
    </source>
</evidence>
<dbReference type="PANTHER" id="PTHR43394">
    <property type="entry name" value="ATP-DEPENDENT PERMEASE MDL1, MITOCHONDRIAL"/>
    <property type="match status" value="1"/>
</dbReference>
<dbReference type="PROSITE" id="PS50929">
    <property type="entry name" value="ABC_TM1F"/>
    <property type="match status" value="1"/>
</dbReference>
<feature type="transmembrane region" description="Helical" evidence="9">
    <location>
        <begin position="249"/>
        <end position="267"/>
    </location>
</feature>
<evidence type="ECO:0000256" key="5">
    <source>
        <dbReference type="ARBA" id="ARBA00022741"/>
    </source>
</evidence>
<gene>
    <name evidence="12" type="primary">hepA</name>
    <name evidence="12" type="ORF">A21D_00795</name>
</gene>
<dbReference type="GO" id="GO:0016887">
    <property type="term" value="F:ATP hydrolysis activity"/>
    <property type="evidence" value="ECO:0007669"/>
    <property type="project" value="InterPro"/>
</dbReference>
<sequence length="573" mass="64611">MKELTFVMRMMMKEKKDIVLSIVLGFIAGLAAVLLFSASGYLISKAAFAPPFYTLMLVIASVKLLSFIRAFSRYGERYVSHRGTFTMLSQLRMAFYEKLEPLAPGIFQKYRSGDLLSRIVGDVESLQNLFLRVVYPPIVLALVFMSTIFFTMFYSIETAVILFVGFLLTAIVIPAIFAVRQRTIDSKVRLKRASLSTEVTEFLYGFRDLKIYQQLDDKEKQLLQASDAYITEQEQEEKTTLFNQSLNQFVSLLVTVAVLAVGAYLIDTGELDGIFLAMLIMITLTVFEDAPAMAVFPIHFNDSRRSAKRLFSIIEQKDGQEQEHVSVAKTLTINKPPEITLENVSFTFTGEERRAVEQVDVHLPSGSKTALVGASGSGKSTLMQLMLYLVTPEEGRIMINGIELAHADEESIWQLANVVLQENHFFYGTIRDNLLLANDTATDEELQSILAIVQLEHFHLEDKVYERGENLSGGEKQRLAIARAMLKGGSFWVLDEPTSSLDAVTEQAIYEHLFRQAADDTVVLISHRLAGLEKMDQIIVMDEGKVVEVGTFTELMEKQGYFYEMKELENNLL</sequence>
<dbReference type="AlphaFoldDB" id="A0A2K9IVZ7"/>
<dbReference type="PANTHER" id="PTHR43394:SF1">
    <property type="entry name" value="ATP-BINDING CASSETTE SUB-FAMILY B MEMBER 10, MITOCHONDRIAL"/>
    <property type="match status" value="1"/>
</dbReference>
<dbReference type="InterPro" id="IPR003593">
    <property type="entry name" value="AAA+_ATPase"/>
</dbReference>
<dbReference type="GO" id="GO:0045454">
    <property type="term" value="P:cell redox homeostasis"/>
    <property type="evidence" value="ECO:0007669"/>
    <property type="project" value="InterPro"/>
</dbReference>
<dbReference type="CDD" id="cd03228">
    <property type="entry name" value="ABCC_MRP_Like"/>
    <property type="match status" value="1"/>
</dbReference>
<reference evidence="13" key="1">
    <citation type="submission" date="2016-11" db="EMBL/GenBank/DDBJ databases">
        <title>Complete genome sequence of Virgibacillus pantothenticus 21D, a halophilic bacterium isolated from the deep hypersaline anoxic basin Discovery in the Mediterranean Sea.</title>
        <authorList>
            <person name="Zeaiter Z."/>
            <person name="Booth J.M."/>
            <person name="Prosdocimi E.M."/>
            <person name="Mapelli F."/>
            <person name="Fusi M."/>
            <person name="Daffonchio D."/>
            <person name="Borin S."/>
            <person name="Crotti E."/>
        </authorList>
    </citation>
    <scope>NUCLEOTIDE SEQUENCE [LARGE SCALE GENOMIC DNA]</scope>
    <source>
        <strain evidence="13">21D</strain>
    </source>
</reference>
<evidence type="ECO:0000256" key="3">
    <source>
        <dbReference type="ARBA" id="ARBA00022475"/>
    </source>
</evidence>
<dbReference type="InterPro" id="IPR014223">
    <property type="entry name" value="ABC_CydC/D"/>
</dbReference>
<dbReference type="RefSeq" id="WP_101932771.1">
    <property type="nucleotide sequence ID" value="NZ_CP018622.1"/>
</dbReference>
<keyword evidence="2" id="KW-0813">Transport</keyword>
<feature type="domain" description="ABC transporter" evidence="10">
    <location>
        <begin position="339"/>
        <end position="568"/>
    </location>
</feature>
<feature type="domain" description="ABC transmembrane type-1" evidence="11">
    <location>
        <begin position="19"/>
        <end position="288"/>
    </location>
</feature>
<dbReference type="Gene3D" id="1.20.1560.10">
    <property type="entry name" value="ABC transporter type 1, transmembrane domain"/>
    <property type="match status" value="1"/>
</dbReference>
<dbReference type="Pfam" id="PF00005">
    <property type="entry name" value="ABC_tran"/>
    <property type="match status" value="1"/>
</dbReference>
<dbReference type="EMBL" id="CP018622">
    <property type="protein sequence ID" value="AUJ23907.1"/>
    <property type="molecule type" value="Genomic_DNA"/>
</dbReference>
<dbReference type="InterPro" id="IPR036640">
    <property type="entry name" value="ABC1_TM_sf"/>
</dbReference>
<dbReference type="PROSITE" id="PS50893">
    <property type="entry name" value="ABC_TRANSPORTER_2"/>
    <property type="match status" value="1"/>
</dbReference>
<dbReference type="SMART" id="SM00382">
    <property type="entry name" value="AAA"/>
    <property type="match status" value="1"/>
</dbReference>
<keyword evidence="6 12" id="KW-0067">ATP-binding</keyword>
<keyword evidence="7 9" id="KW-1133">Transmembrane helix</keyword>
<evidence type="ECO:0000256" key="8">
    <source>
        <dbReference type="ARBA" id="ARBA00023136"/>
    </source>
</evidence>
<dbReference type="NCBIfam" id="TIGR02868">
    <property type="entry name" value="CydC"/>
    <property type="match status" value="1"/>
</dbReference>
<dbReference type="Gene3D" id="3.40.50.300">
    <property type="entry name" value="P-loop containing nucleotide triphosphate hydrolases"/>
    <property type="match status" value="1"/>
</dbReference>
<protein>
    <submittedName>
        <fullName evidence="12">Heterocyst differentiation ATP-binding protein HepA</fullName>
    </submittedName>
</protein>
<evidence type="ECO:0000259" key="11">
    <source>
        <dbReference type="PROSITE" id="PS50929"/>
    </source>
</evidence>
<feature type="transmembrane region" description="Helical" evidence="9">
    <location>
        <begin position="273"/>
        <end position="300"/>
    </location>
</feature>
<keyword evidence="4 9" id="KW-0812">Transmembrane</keyword>
<dbReference type="STRING" id="302167.GCA_900166595_03669"/>
<dbReference type="SUPFAM" id="SSF52540">
    <property type="entry name" value="P-loop containing nucleoside triphosphate hydrolases"/>
    <property type="match status" value="1"/>
</dbReference>
<feature type="transmembrane region" description="Helical" evidence="9">
    <location>
        <begin position="133"/>
        <end position="154"/>
    </location>
</feature>
<evidence type="ECO:0000259" key="10">
    <source>
        <dbReference type="PROSITE" id="PS50893"/>
    </source>
</evidence>
<dbReference type="GO" id="GO:0015421">
    <property type="term" value="F:ABC-type oligopeptide transporter activity"/>
    <property type="evidence" value="ECO:0007669"/>
    <property type="project" value="TreeGrafter"/>
</dbReference>
<dbReference type="InterPro" id="IPR039421">
    <property type="entry name" value="Type_1_exporter"/>
</dbReference>
<dbReference type="KEGG" id="vpn:A21D_00795"/>
<feature type="transmembrane region" description="Helical" evidence="9">
    <location>
        <begin position="50"/>
        <end position="72"/>
    </location>
</feature>
<evidence type="ECO:0000256" key="9">
    <source>
        <dbReference type="SAM" id="Phobius"/>
    </source>
</evidence>
<feature type="transmembrane region" description="Helical" evidence="9">
    <location>
        <begin position="160"/>
        <end position="179"/>
    </location>
</feature>
<dbReference type="GO" id="GO:0005886">
    <property type="term" value="C:plasma membrane"/>
    <property type="evidence" value="ECO:0007669"/>
    <property type="project" value="UniProtKB-SubCell"/>
</dbReference>
<dbReference type="PROSITE" id="PS00211">
    <property type="entry name" value="ABC_TRANSPORTER_1"/>
    <property type="match status" value="1"/>
</dbReference>
<dbReference type="Proteomes" id="UP000234237">
    <property type="component" value="Chromosome"/>
</dbReference>
<keyword evidence="8 9" id="KW-0472">Membrane</keyword>
<dbReference type="SUPFAM" id="SSF90123">
    <property type="entry name" value="ABC transporter transmembrane region"/>
    <property type="match status" value="1"/>
</dbReference>
<organism evidence="12 13">
    <name type="scientific">Virgibacillus dokdonensis</name>
    <dbReference type="NCBI Taxonomy" id="302167"/>
    <lineage>
        <taxon>Bacteria</taxon>
        <taxon>Bacillati</taxon>
        <taxon>Bacillota</taxon>
        <taxon>Bacilli</taxon>
        <taxon>Bacillales</taxon>
        <taxon>Bacillaceae</taxon>
        <taxon>Virgibacillus</taxon>
    </lineage>
</organism>
<evidence type="ECO:0000313" key="12">
    <source>
        <dbReference type="EMBL" id="AUJ23907.1"/>
    </source>
</evidence>
<evidence type="ECO:0000256" key="7">
    <source>
        <dbReference type="ARBA" id="ARBA00022989"/>
    </source>
</evidence>
<dbReference type="InterPro" id="IPR011527">
    <property type="entry name" value="ABC1_TM_dom"/>
</dbReference>
<dbReference type="InterPro" id="IPR027417">
    <property type="entry name" value="P-loop_NTPase"/>
</dbReference>
<dbReference type="Pfam" id="PF00664">
    <property type="entry name" value="ABC_membrane"/>
    <property type="match status" value="1"/>
</dbReference>
<dbReference type="InterPro" id="IPR017871">
    <property type="entry name" value="ABC_transporter-like_CS"/>
</dbReference>
<keyword evidence="3" id="KW-1003">Cell membrane</keyword>
<accession>A0A2K9IVZ7</accession>
<evidence type="ECO:0000256" key="1">
    <source>
        <dbReference type="ARBA" id="ARBA00004651"/>
    </source>
</evidence>
<name>A0A2K9IVZ7_9BACI</name>